<dbReference type="EMBL" id="JAGMUV010000021">
    <property type="protein sequence ID" value="KAH7124725.1"/>
    <property type="molecule type" value="Genomic_DNA"/>
</dbReference>
<gene>
    <name evidence="1" type="ORF">EDB81DRAFT_811595</name>
</gene>
<sequence>MSAPSLGPVPEHLRTGTTTRGDLMAKQILAMIDADITRARRSYGRGTWGYTVLRTVYTPDSDRLFPEAMDHLKRWILFYIDRGRFSSFGGRGKEVMAENPERVNEVIRRLHLDVIEDKENLDVGPLSFNSPEAFYQLEKHYRQTMNAVREEVESAETGRFSDCLIVDAESLASLQILFRDPPVPRNPDTLEELQQLKKAGRGSWLWLLDSKNTRRHHAGAVVDGLDESAVGFMKIETGMIHQAWYARSMSWSRYEFFLPTKRHENGEVYLDYW</sequence>
<keyword evidence="2" id="KW-1185">Reference proteome</keyword>
<dbReference type="AlphaFoldDB" id="A0A9P9DQ84"/>
<dbReference type="Proteomes" id="UP000738349">
    <property type="component" value="Unassembled WGS sequence"/>
</dbReference>
<evidence type="ECO:0000313" key="2">
    <source>
        <dbReference type="Proteomes" id="UP000738349"/>
    </source>
</evidence>
<accession>A0A9P9DQ84</accession>
<dbReference type="OrthoDB" id="6499973at2759"/>
<organism evidence="1 2">
    <name type="scientific">Dactylonectria macrodidyma</name>
    <dbReference type="NCBI Taxonomy" id="307937"/>
    <lineage>
        <taxon>Eukaryota</taxon>
        <taxon>Fungi</taxon>
        <taxon>Dikarya</taxon>
        <taxon>Ascomycota</taxon>
        <taxon>Pezizomycotina</taxon>
        <taxon>Sordariomycetes</taxon>
        <taxon>Hypocreomycetidae</taxon>
        <taxon>Hypocreales</taxon>
        <taxon>Nectriaceae</taxon>
        <taxon>Dactylonectria</taxon>
    </lineage>
</organism>
<proteinExistence type="predicted"/>
<comment type="caution">
    <text evidence="1">The sequence shown here is derived from an EMBL/GenBank/DDBJ whole genome shotgun (WGS) entry which is preliminary data.</text>
</comment>
<name>A0A9P9DQ84_9HYPO</name>
<evidence type="ECO:0000313" key="1">
    <source>
        <dbReference type="EMBL" id="KAH7124725.1"/>
    </source>
</evidence>
<protein>
    <submittedName>
        <fullName evidence="1">Uncharacterized protein</fullName>
    </submittedName>
</protein>
<reference evidence="1" key="1">
    <citation type="journal article" date="2021" name="Nat. Commun.">
        <title>Genetic determinants of endophytism in the Arabidopsis root mycobiome.</title>
        <authorList>
            <person name="Mesny F."/>
            <person name="Miyauchi S."/>
            <person name="Thiergart T."/>
            <person name="Pickel B."/>
            <person name="Atanasova L."/>
            <person name="Karlsson M."/>
            <person name="Huettel B."/>
            <person name="Barry K.W."/>
            <person name="Haridas S."/>
            <person name="Chen C."/>
            <person name="Bauer D."/>
            <person name="Andreopoulos W."/>
            <person name="Pangilinan J."/>
            <person name="LaButti K."/>
            <person name="Riley R."/>
            <person name="Lipzen A."/>
            <person name="Clum A."/>
            <person name="Drula E."/>
            <person name="Henrissat B."/>
            <person name="Kohler A."/>
            <person name="Grigoriev I.V."/>
            <person name="Martin F.M."/>
            <person name="Hacquard S."/>
        </authorList>
    </citation>
    <scope>NUCLEOTIDE SEQUENCE</scope>
    <source>
        <strain evidence="1">MPI-CAGE-AT-0147</strain>
    </source>
</reference>